<keyword evidence="3" id="KW-1133">Transmembrane helix</keyword>
<dbReference type="Gene3D" id="2.30.29.30">
    <property type="entry name" value="Pleckstrin-homology domain (PH domain)/Phosphotyrosine-binding domain (PTB)"/>
    <property type="match status" value="1"/>
</dbReference>
<dbReference type="EnsemblPlants" id="Kaladp0068s0321.1.v1.1">
    <property type="protein sequence ID" value="Kaladp0068s0321.1.v1.1"/>
    <property type="gene ID" value="Kaladp0068s0321.v1.1"/>
</dbReference>
<evidence type="ECO:0000256" key="5">
    <source>
        <dbReference type="SAM" id="MobiDB-lite"/>
    </source>
</evidence>
<feature type="domain" description="VASt" evidence="7">
    <location>
        <begin position="260"/>
        <end position="432"/>
    </location>
</feature>
<dbReference type="SMART" id="SM00239">
    <property type="entry name" value="C2"/>
    <property type="match status" value="2"/>
</dbReference>
<feature type="domain" description="C2" evidence="6">
    <location>
        <begin position="527"/>
        <end position="646"/>
    </location>
</feature>
<keyword evidence="4" id="KW-0472">Membrane</keyword>
<feature type="domain" description="C2" evidence="6">
    <location>
        <begin position="1"/>
        <end position="100"/>
    </location>
</feature>
<keyword evidence="2" id="KW-0812">Transmembrane</keyword>
<dbReference type="Proteomes" id="UP000594263">
    <property type="component" value="Unplaced"/>
</dbReference>
<dbReference type="AlphaFoldDB" id="A0A7N0UJY8"/>
<sequence>MKLLVRVEEARNLPAMDVNGDTFVKLKMGRQKYKTKGRVKSLNPCWGEEFCFKVEDLNGEIAVSVLREDKFLKDDFVGQLKVPVFIIFESESKSLGTAWYSLRPKSKKSKHKDCGEILLTICFSQNSSCMDSQSTGNVSKRFSDTPIQTPSRTPTMTPSRSRSLSRNSLSQTSSEDVGSCMEDKAASQKSLAGRIAQIFNKNGDSSLSIASRSFEMSDSEPAKNDNEDNKSDEQSTVSFEDAMRTMEVRDPETEMPSNLPGGILVDQLYMIAPRDLNSLLWSNDSEFPKTLADIQETTDLIVGPWKFENGEDSLKRILTYGKPASKLIKAVKVTEELTYLKADGKHFAVLASVSIPDVPYGNTFRTEILYCITPGPELLSGEECSHLVISWRLNFIQSTMMKGMIESGARQGLKESFGQFTDFLSQKVKVVDSRDTASNQEQLLASLQGEPQSDWKLAVQYLLNITVASTIILGIYVMSHIWIAMPGTIHGLEFVGIDLPDSIGEFVVSGILVLQGKRVLKMLARFMQARAQKSTDHGVKAQGDGWLLTVALVEGSNVGVVDASGVSDPYVVFTCNGRTRTSSIKFQKENPVWNEIFEFDAMGEPPSMMLVEVIDFAGPFDGATSLGHAEINFIKSNLCDLADFWIPLEGKLALASQAKLHLRIFLNNSRGNTSVKEYLTKMEKEVGKKLNMRSPQTNSAFQKLFGLPPEEFLINDFTCHLKRRMPLQGRLFLSARIIGFNANLFGHKTKFFFLWEDIEDIQVLPPTLASMGSPILIIILKKGRGTDARHGAKMQDEEGRLKFHFQSFVTFNVANRTIMALWKARSLTPEQKVQIVEQESGDKLQNEESVSLLEPEDHSMSELFCSSLTVPAKFVIKIFSGGDLERKVMEKAGCVEYSHSLWELDKDDVYLRQTYYKFDKRVSKYRGEVTSTQQRSSLCDSNGWLIEEILNIHGVPFAEYFNLHLKYQIEDGTSRSDGCAVRVLFGITWLKSTKQQKKVTKSIVTTLLDRLKGTFSVLEMEYAARNETDV</sequence>
<evidence type="ECO:0000313" key="9">
    <source>
        <dbReference type="Proteomes" id="UP000594263"/>
    </source>
</evidence>
<dbReference type="Gene3D" id="2.60.40.150">
    <property type="entry name" value="C2 domain"/>
    <property type="match status" value="2"/>
</dbReference>
<evidence type="ECO:0000313" key="8">
    <source>
        <dbReference type="EnsemblPlants" id="Kaladp0068s0321.1.v1.1"/>
    </source>
</evidence>
<accession>A0A7N0UJY8</accession>
<evidence type="ECO:0000256" key="3">
    <source>
        <dbReference type="ARBA" id="ARBA00022989"/>
    </source>
</evidence>
<protein>
    <recommendedName>
        <fullName evidence="10">C2 and GRAM domain-containing protein</fullName>
    </recommendedName>
</protein>
<reference evidence="8" key="1">
    <citation type="submission" date="2021-01" db="UniProtKB">
        <authorList>
            <consortium name="EnsemblPlants"/>
        </authorList>
    </citation>
    <scope>IDENTIFICATION</scope>
</reference>
<dbReference type="SUPFAM" id="SSF49562">
    <property type="entry name" value="C2 domain (Calcium/lipid-binding domain, CaLB)"/>
    <property type="match status" value="2"/>
</dbReference>
<dbReference type="Pfam" id="PF16016">
    <property type="entry name" value="VASt"/>
    <property type="match status" value="2"/>
</dbReference>
<dbReference type="PANTHER" id="PTHR46296">
    <property type="entry name" value="BNAA05G37250D PROTEIN"/>
    <property type="match status" value="1"/>
</dbReference>
<dbReference type="PANTHER" id="PTHR46296:SF8">
    <property type="entry name" value="OS06G0297800 PROTEIN"/>
    <property type="match status" value="1"/>
</dbReference>
<evidence type="ECO:0000256" key="4">
    <source>
        <dbReference type="ARBA" id="ARBA00023136"/>
    </source>
</evidence>
<dbReference type="SMART" id="SM00568">
    <property type="entry name" value="GRAM"/>
    <property type="match status" value="1"/>
</dbReference>
<proteinExistence type="predicted"/>
<dbReference type="CDD" id="cd13219">
    <property type="entry name" value="PH-GRAM_C2-GRAM"/>
    <property type="match status" value="1"/>
</dbReference>
<dbReference type="GO" id="GO:0016020">
    <property type="term" value="C:membrane"/>
    <property type="evidence" value="ECO:0007669"/>
    <property type="project" value="UniProtKB-SubCell"/>
</dbReference>
<name>A0A7N0UJY8_KALFE</name>
<dbReference type="InterPro" id="IPR035892">
    <property type="entry name" value="C2_domain_sf"/>
</dbReference>
<organism evidence="8 9">
    <name type="scientific">Kalanchoe fedtschenkoi</name>
    <name type="common">Lavender scallops</name>
    <name type="synonym">South American air plant</name>
    <dbReference type="NCBI Taxonomy" id="63787"/>
    <lineage>
        <taxon>Eukaryota</taxon>
        <taxon>Viridiplantae</taxon>
        <taxon>Streptophyta</taxon>
        <taxon>Embryophyta</taxon>
        <taxon>Tracheophyta</taxon>
        <taxon>Spermatophyta</taxon>
        <taxon>Magnoliopsida</taxon>
        <taxon>eudicotyledons</taxon>
        <taxon>Gunneridae</taxon>
        <taxon>Pentapetalae</taxon>
        <taxon>Saxifragales</taxon>
        <taxon>Crassulaceae</taxon>
        <taxon>Kalanchoe</taxon>
    </lineage>
</organism>
<dbReference type="InterPro" id="IPR004182">
    <property type="entry name" value="GRAM"/>
</dbReference>
<feature type="region of interest" description="Disordered" evidence="5">
    <location>
        <begin position="214"/>
        <end position="237"/>
    </location>
</feature>
<feature type="region of interest" description="Disordered" evidence="5">
    <location>
        <begin position="134"/>
        <end position="182"/>
    </location>
</feature>
<feature type="compositionally biased region" description="Polar residues" evidence="5">
    <location>
        <begin position="134"/>
        <end position="148"/>
    </location>
</feature>
<dbReference type="OMA" id="GCVEYSH"/>
<dbReference type="InterPro" id="IPR011993">
    <property type="entry name" value="PH-like_dom_sf"/>
</dbReference>
<keyword evidence="9" id="KW-1185">Reference proteome</keyword>
<dbReference type="PROSITE" id="PS51778">
    <property type="entry name" value="VAST"/>
    <property type="match status" value="2"/>
</dbReference>
<dbReference type="InterPro" id="IPR031968">
    <property type="entry name" value="VASt"/>
</dbReference>
<dbReference type="InterPro" id="IPR000008">
    <property type="entry name" value="C2_dom"/>
</dbReference>
<dbReference type="PROSITE" id="PS50004">
    <property type="entry name" value="C2"/>
    <property type="match status" value="2"/>
</dbReference>
<evidence type="ECO:0000259" key="7">
    <source>
        <dbReference type="PROSITE" id="PS51778"/>
    </source>
</evidence>
<comment type="subcellular location">
    <subcellularLocation>
        <location evidence="1">Membrane</location>
        <topology evidence="1">Single-pass membrane protein</topology>
    </subcellularLocation>
</comment>
<dbReference type="Pfam" id="PF00168">
    <property type="entry name" value="C2"/>
    <property type="match status" value="2"/>
</dbReference>
<feature type="compositionally biased region" description="Basic and acidic residues" evidence="5">
    <location>
        <begin position="220"/>
        <end position="233"/>
    </location>
</feature>
<dbReference type="CDD" id="cd00030">
    <property type="entry name" value="C2"/>
    <property type="match status" value="2"/>
</dbReference>
<evidence type="ECO:0000256" key="1">
    <source>
        <dbReference type="ARBA" id="ARBA00004167"/>
    </source>
</evidence>
<dbReference type="Pfam" id="PF02893">
    <property type="entry name" value="GRAM"/>
    <property type="match status" value="1"/>
</dbReference>
<evidence type="ECO:0000259" key="6">
    <source>
        <dbReference type="PROSITE" id="PS50004"/>
    </source>
</evidence>
<feature type="domain" description="VASt" evidence="7">
    <location>
        <begin position="859"/>
        <end position="1012"/>
    </location>
</feature>
<evidence type="ECO:0000256" key="2">
    <source>
        <dbReference type="ARBA" id="ARBA00022692"/>
    </source>
</evidence>
<evidence type="ECO:0008006" key="10">
    <source>
        <dbReference type="Google" id="ProtNLM"/>
    </source>
</evidence>
<dbReference type="InterPro" id="IPR044511">
    <property type="entry name" value="At1g03370/At5g50170-like"/>
</dbReference>
<feature type="compositionally biased region" description="Low complexity" evidence="5">
    <location>
        <begin position="149"/>
        <end position="174"/>
    </location>
</feature>
<dbReference type="Gramene" id="Kaladp0068s0321.1.v1.1">
    <property type="protein sequence ID" value="Kaladp0068s0321.1.v1.1"/>
    <property type="gene ID" value="Kaladp0068s0321.v1.1"/>
</dbReference>